<name>A0ABS6MGT2_9GAMM</name>
<gene>
    <name evidence="1" type="ORF">KQY15_02455</name>
</gene>
<organism evidence="1 2">
    <name type="scientific">Arsukibacterium indicum</name>
    <dbReference type="NCBI Taxonomy" id="2848612"/>
    <lineage>
        <taxon>Bacteria</taxon>
        <taxon>Pseudomonadati</taxon>
        <taxon>Pseudomonadota</taxon>
        <taxon>Gammaproteobacteria</taxon>
        <taxon>Chromatiales</taxon>
        <taxon>Chromatiaceae</taxon>
        <taxon>Arsukibacterium</taxon>
    </lineage>
</organism>
<sequence length="53" mass="6104">MTELQQKRCPYWDSGWCYAPAGTETNNHNGSCWAPQSCPQQQKLLQEKDTDND</sequence>
<keyword evidence="2" id="KW-1185">Reference proteome</keyword>
<accession>A0ABS6MGT2</accession>
<dbReference type="RefSeq" id="WP_217666886.1">
    <property type="nucleotide sequence ID" value="NZ_JAHRID010000001.1"/>
</dbReference>
<comment type="caution">
    <text evidence="1">The sequence shown here is derived from an EMBL/GenBank/DDBJ whole genome shotgun (WGS) entry which is preliminary data.</text>
</comment>
<evidence type="ECO:0000313" key="1">
    <source>
        <dbReference type="EMBL" id="MBV2127960.1"/>
    </source>
</evidence>
<dbReference type="Proteomes" id="UP000704611">
    <property type="component" value="Unassembled WGS sequence"/>
</dbReference>
<reference evidence="1 2" key="1">
    <citation type="submission" date="2021-06" db="EMBL/GenBank/DDBJ databases">
        <title>Rheinheimera indica sp. nov., isolated from deep-sea sediment.</title>
        <authorList>
            <person name="Wang Z."/>
            <person name="Zhang X.-Y."/>
        </authorList>
    </citation>
    <scope>NUCLEOTIDE SEQUENCE [LARGE SCALE GENOMIC DNA]</scope>
    <source>
        <strain evidence="1 2">SM2107</strain>
    </source>
</reference>
<protein>
    <submittedName>
        <fullName evidence="1">Uncharacterized protein</fullName>
    </submittedName>
</protein>
<evidence type="ECO:0000313" key="2">
    <source>
        <dbReference type="Proteomes" id="UP000704611"/>
    </source>
</evidence>
<dbReference type="EMBL" id="JAHRID010000001">
    <property type="protein sequence ID" value="MBV2127960.1"/>
    <property type="molecule type" value="Genomic_DNA"/>
</dbReference>
<proteinExistence type="predicted"/>